<evidence type="ECO:0000256" key="9">
    <source>
        <dbReference type="SAM" id="SignalP"/>
    </source>
</evidence>
<dbReference type="Gene3D" id="3.30.200.20">
    <property type="entry name" value="Phosphorylase Kinase, domain 1"/>
    <property type="match status" value="1"/>
</dbReference>
<dbReference type="InterPro" id="IPR057598">
    <property type="entry name" value="Fn3_PTPRU"/>
</dbReference>
<reference evidence="13 14" key="1">
    <citation type="journal article" date="2018" name="Nat. Ecol. Evol.">
        <title>Genomic signatures of mitonuclear coevolution across populations of Tigriopus californicus.</title>
        <authorList>
            <person name="Barreto F.S."/>
            <person name="Watson E.T."/>
            <person name="Lima T.G."/>
            <person name="Willett C.S."/>
            <person name="Edmands S."/>
            <person name="Li W."/>
            <person name="Burton R.S."/>
        </authorList>
    </citation>
    <scope>NUCLEOTIDE SEQUENCE [LARGE SCALE GENOMIC DNA]</scope>
    <source>
        <strain evidence="13 14">San Diego</strain>
    </source>
</reference>
<dbReference type="EMBL" id="VCGU01000005">
    <property type="protein sequence ID" value="TRY75642.1"/>
    <property type="molecule type" value="Genomic_DNA"/>
</dbReference>
<evidence type="ECO:0000256" key="7">
    <source>
        <dbReference type="SAM" id="MobiDB-lite"/>
    </source>
</evidence>
<evidence type="ECO:0000259" key="12">
    <source>
        <dbReference type="PROSITE" id="PS51212"/>
    </source>
</evidence>
<evidence type="ECO:0000256" key="8">
    <source>
        <dbReference type="SAM" id="Phobius"/>
    </source>
</evidence>
<dbReference type="Pfam" id="PF01822">
    <property type="entry name" value="WSC"/>
    <property type="match status" value="1"/>
</dbReference>
<dbReference type="InterPro" id="IPR002889">
    <property type="entry name" value="WSC_carb-bd"/>
</dbReference>
<keyword evidence="14" id="KW-1185">Reference proteome</keyword>
<dbReference type="OMA" id="WIYELAS"/>
<dbReference type="InterPro" id="IPR011009">
    <property type="entry name" value="Kinase-like_dom_sf"/>
</dbReference>
<dbReference type="AlphaFoldDB" id="A0A553PD85"/>
<dbReference type="Pfam" id="PF23144">
    <property type="entry name" value="Fn3_PTPRU"/>
    <property type="match status" value="1"/>
</dbReference>
<evidence type="ECO:0000256" key="6">
    <source>
        <dbReference type="ARBA" id="ARBA00023180"/>
    </source>
</evidence>
<feature type="domain" description="Fibronectin type-III" evidence="11">
    <location>
        <begin position="121"/>
        <end position="222"/>
    </location>
</feature>
<dbReference type="InterPro" id="IPR036116">
    <property type="entry name" value="FN3_sf"/>
</dbReference>
<dbReference type="PANTHER" id="PTHR24416:SF611">
    <property type="entry name" value="TYROSINE-PROTEIN KINASE TRANSMEMBRANE RECEPTOR ROR"/>
    <property type="match status" value="1"/>
</dbReference>
<feature type="domain" description="Protein kinase" evidence="10">
    <location>
        <begin position="513"/>
        <end position="789"/>
    </location>
</feature>
<dbReference type="GO" id="GO:0007169">
    <property type="term" value="P:cell surface receptor protein tyrosine kinase signaling pathway"/>
    <property type="evidence" value="ECO:0007669"/>
    <property type="project" value="TreeGrafter"/>
</dbReference>
<dbReference type="Proteomes" id="UP000318571">
    <property type="component" value="Chromosome 2"/>
</dbReference>
<feature type="transmembrane region" description="Helical" evidence="8">
    <location>
        <begin position="427"/>
        <end position="450"/>
    </location>
</feature>
<feature type="signal peptide" evidence="9">
    <location>
        <begin position="1"/>
        <end position="17"/>
    </location>
</feature>
<dbReference type="STRING" id="6832.A0A553PD85"/>
<evidence type="ECO:0000256" key="2">
    <source>
        <dbReference type="ARBA" id="ARBA00022692"/>
    </source>
</evidence>
<sequence length="807" mass="90349">MLLQIAVGFLYVAGVRAQFDTSIHRQYINCFKFENTDDPDFQIEITNLTSVGSIESCVLACQNQFSMYAGLHDGGRCFCGSSYGRFGPGDCKSRCTQTPSDICGGESAISVYSTDVKVPGPPGSLELVETEMTSLGIRWEPAKTPEDFVTDYHVFVEMLRSFDHKNQKFTSKHLQLSKTATGTRIVGLRPAALYNVSVSAASEHGLGPVISESFWTEIAAPDKPNTPELVSHHGQEHEVEDDNEIHIRFQALTNNVGGPITAYRIVVINETEPAPFYEENLDTWEKAQELGLKYWIAAEISPDWFDTHEEFVVGDQRFYGEYENHGPLPSKYDFHVTVGAVSSFNNVTKITYADVSHDQHADHNIVVFEFHEHNLNHDDESHGHDHGNLRKHSPSPPAIKDNLSSRIVKDTNHNPDHDAEGLDNLTVGLLICIGVCSVILLGIISLYGYLRWTVNRSSGSNGDAQELTLHTPSPSNHEHGGYELGIENEGASGLSGLDLLRESVWQIPRNFLELTHEVVGRGRFGSVIKGIVNSGEGQEAAIVQVVPEKILEKSETKAMIRDIEMVAKYGKHPNIMSLIGLCEERDAIYVVIEEGIMTFKQVLLDNRALVHNPVYVQRNRRISTLDESTLIRYLVEIAQGLERLEMEKIVHRKLCARNIMICNDIAKVGGVGITDYCQPGQDIDMARWRAQENFKSRALSSKSDVWSFGVIMWEAVTLGGTPYPDVKTKDLPTRISRGKRPPQTTNPSESLYQLMLECWQHDLDERPHFTSIVHSLQDLAINPQDHINFGVRPGFEYEHFSNDLELL</sequence>
<comment type="caution">
    <text evidence="13">The sequence shown here is derived from an EMBL/GenBank/DDBJ whole genome shotgun (WGS) entry which is preliminary data.</text>
</comment>
<evidence type="ECO:0000256" key="4">
    <source>
        <dbReference type="ARBA" id="ARBA00022989"/>
    </source>
</evidence>
<feature type="compositionally biased region" description="Polar residues" evidence="7">
    <location>
        <begin position="461"/>
        <end position="475"/>
    </location>
</feature>
<dbReference type="Pfam" id="PF07714">
    <property type="entry name" value="PK_Tyr_Ser-Thr"/>
    <property type="match status" value="1"/>
</dbReference>
<dbReference type="GO" id="GO:0005886">
    <property type="term" value="C:plasma membrane"/>
    <property type="evidence" value="ECO:0007669"/>
    <property type="project" value="TreeGrafter"/>
</dbReference>
<evidence type="ECO:0000313" key="13">
    <source>
        <dbReference type="EMBL" id="TRY75642.1"/>
    </source>
</evidence>
<dbReference type="GO" id="GO:0043235">
    <property type="term" value="C:receptor complex"/>
    <property type="evidence" value="ECO:0007669"/>
    <property type="project" value="TreeGrafter"/>
</dbReference>
<feature type="domain" description="WSC" evidence="12">
    <location>
        <begin position="24"/>
        <end position="115"/>
    </location>
</feature>
<evidence type="ECO:0000259" key="10">
    <source>
        <dbReference type="PROSITE" id="PS50011"/>
    </source>
</evidence>
<evidence type="ECO:0000313" key="14">
    <source>
        <dbReference type="Proteomes" id="UP000318571"/>
    </source>
</evidence>
<keyword evidence="6" id="KW-0325">Glycoprotein</keyword>
<proteinExistence type="predicted"/>
<dbReference type="PROSITE" id="PS50011">
    <property type="entry name" value="PROTEIN_KINASE_DOM"/>
    <property type="match status" value="1"/>
</dbReference>
<dbReference type="GO" id="GO:0004714">
    <property type="term" value="F:transmembrane receptor protein tyrosine kinase activity"/>
    <property type="evidence" value="ECO:0007669"/>
    <property type="project" value="TreeGrafter"/>
</dbReference>
<gene>
    <name evidence="13" type="ORF">TCAL_04584</name>
</gene>
<evidence type="ECO:0008006" key="15">
    <source>
        <dbReference type="Google" id="ProtNLM"/>
    </source>
</evidence>
<dbReference type="PROSITE" id="PS50853">
    <property type="entry name" value="FN3"/>
    <property type="match status" value="1"/>
</dbReference>
<keyword evidence="4 8" id="KW-1133">Transmembrane helix</keyword>
<dbReference type="SUPFAM" id="SSF49265">
    <property type="entry name" value="Fibronectin type III"/>
    <property type="match status" value="1"/>
</dbReference>
<feature type="compositionally biased region" description="Basic and acidic residues" evidence="7">
    <location>
        <begin position="377"/>
        <end position="388"/>
    </location>
</feature>
<organism evidence="13 14">
    <name type="scientific">Tigriopus californicus</name>
    <name type="common">Marine copepod</name>
    <dbReference type="NCBI Taxonomy" id="6832"/>
    <lineage>
        <taxon>Eukaryota</taxon>
        <taxon>Metazoa</taxon>
        <taxon>Ecdysozoa</taxon>
        <taxon>Arthropoda</taxon>
        <taxon>Crustacea</taxon>
        <taxon>Multicrustacea</taxon>
        <taxon>Hexanauplia</taxon>
        <taxon>Copepoda</taxon>
        <taxon>Harpacticoida</taxon>
        <taxon>Harpacticidae</taxon>
        <taxon>Tigriopus</taxon>
    </lineage>
</organism>
<dbReference type="CDD" id="cd00063">
    <property type="entry name" value="FN3"/>
    <property type="match status" value="1"/>
</dbReference>
<dbReference type="SUPFAM" id="SSF56112">
    <property type="entry name" value="Protein kinase-like (PK-like)"/>
    <property type="match status" value="1"/>
</dbReference>
<dbReference type="InterPro" id="IPR003961">
    <property type="entry name" value="FN3_dom"/>
</dbReference>
<dbReference type="PROSITE" id="PS51212">
    <property type="entry name" value="WSC"/>
    <property type="match status" value="1"/>
</dbReference>
<keyword evidence="3 9" id="KW-0732">Signal</keyword>
<dbReference type="Pfam" id="PF00041">
    <property type="entry name" value="fn3"/>
    <property type="match status" value="1"/>
</dbReference>
<evidence type="ECO:0000256" key="1">
    <source>
        <dbReference type="ARBA" id="ARBA00004479"/>
    </source>
</evidence>
<dbReference type="Gene3D" id="1.10.510.10">
    <property type="entry name" value="Transferase(Phosphotransferase) domain 1"/>
    <property type="match status" value="1"/>
</dbReference>
<dbReference type="PANTHER" id="PTHR24416">
    <property type="entry name" value="TYROSINE-PROTEIN KINASE RECEPTOR"/>
    <property type="match status" value="1"/>
</dbReference>
<dbReference type="SMART" id="SM00060">
    <property type="entry name" value="FN3"/>
    <property type="match status" value="1"/>
</dbReference>
<evidence type="ECO:0000256" key="3">
    <source>
        <dbReference type="ARBA" id="ARBA00022729"/>
    </source>
</evidence>
<dbReference type="Gene3D" id="2.60.40.10">
    <property type="entry name" value="Immunoglobulins"/>
    <property type="match status" value="1"/>
</dbReference>
<evidence type="ECO:0000256" key="5">
    <source>
        <dbReference type="ARBA" id="ARBA00023136"/>
    </source>
</evidence>
<feature type="region of interest" description="Disordered" evidence="7">
    <location>
        <begin position="461"/>
        <end position="483"/>
    </location>
</feature>
<accession>A0A553PD85</accession>
<dbReference type="GO" id="GO:0005524">
    <property type="term" value="F:ATP binding"/>
    <property type="evidence" value="ECO:0007669"/>
    <property type="project" value="InterPro"/>
</dbReference>
<name>A0A553PD85_TIGCA</name>
<dbReference type="SMART" id="SM00321">
    <property type="entry name" value="WSC"/>
    <property type="match status" value="1"/>
</dbReference>
<keyword evidence="5 8" id="KW-0472">Membrane</keyword>
<protein>
    <recommendedName>
        <fullName evidence="15">Receptor protein-tyrosine kinase</fullName>
    </recommendedName>
</protein>
<dbReference type="InterPro" id="IPR001245">
    <property type="entry name" value="Ser-Thr/Tyr_kinase_cat_dom"/>
</dbReference>
<keyword evidence="2 8" id="KW-0812">Transmembrane</keyword>
<dbReference type="InterPro" id="IPR013783">
    <property type="entry name" value="Ig-like_fold"/>
</dbReference>
<feature type="chain" id="PRO_5022053113" description="Receptor protein-tyrosine kinase" evidence="9">
    <location>
        <begin position="18"/>
        <end position="807"/>
    </location>
</feature>
<feature type="region of interest" description="Disordered" evidence="7">
    <location>
        <begin position="377"/>
        <end position="401"/>
    </location>
</feature>
<dbReference type="InterPro" id="IPR000719">
    <property type="entry name" value="Prot_kinase_dom"/>
</dbReference>
<evidence type="ECO:0000259" key="11">
    <source>
        <dbReference type="PROSITE" id="PS50853"/>
    </source>
</evidence>
<comment type="subcellular location">
    <subcellularLocation>
        <location evidence="1">Membrane</location>
        <topology evidence="1">Single-pass type I membrane protein</topology>
    </subcellularLocation>
</comment>
<dbReference type="InterPro" id="IPR050122">
    <property type="entry name" value="RTK"/>
</dbReference>